<dbReference type="PANTHER" id="PTHR37049">
    <property type="entry name" value="PEPTIDASE S41 FAMILY PROTEIN"/>
    <property type="match status" value="1"/>
</dbReference>
<keyword evidence="3" id="KW-1185">Reference proteome</keyword>
<dbReference type="Gene3D" id="3.90.226.10">
    <property type="entry name" value="2-enoyl-CoA Hydratase, Chain A, domain 1"/>
    <property type="match status" value="1"/>
</dbReference>
<name>A0A8H5HJG0_9AGAR</name>
<protein>
    <recommendedName>
        <fullName evidence="4">Tail specific protease domain-containing protein</fullName>
    </recommendedName>
</protein>
<evidence type="ECO:0000256" key="1">
    <source>
        <dbReference type="SAM" id="SignalP"/>
    </source>
</evidence>
<feature type="signal peptide" evidence="1">
    <location>
        <begin position="1"/>
        <end position="25"/>
    </location>
</feature>
<evidence type="ECO:0008006" key="4">
    <source>
        <dbReference type="Google" id="ProtNLM"/>
    </source>
</evidence>
<dbReference type="EMBL" id="JAACJP010000005">
    <property type="protein sequence ID" value="KAF5384319.1"/>
    <property type="molecule type" value="Genomic_DNA"/>
</dbReference>
<dbReference type="OrthoDB" id="27214at2759"/>
<dbReference type="PANTHER" id="PTHR37049:SF4">
    <property type="entry name" value="RHODANESE DOMAIN-CONTAINING PROTEIN"/>
    <property type="match status" value="1"/>
</dbReference>
<keyword evidence="1" id="KW-0732">Signal</keyword>
<reference evidence="2 3" key="1">
    <citation type="journal article" date="2020" name="ISME J.">
        <title>Uncovering the hidden diversity of litter-decomposition mechanisms in mushroom-forming fungi.</title>
        <authorList>
            <person name="Floudas D."/>
            <person name="Bentzer J."/>
            <person name="Ahren D."/>
            <person name="Johansson T."/>
            <person name="Persson P."/>
            <person name="Tunlid A."/>
        </authorList>
    </citation>
    <scope>NUCLEOTIDE SEQUENCE [LARGE SCALE GENOMIC DNA]</scope>
    <source>
        <strain evidence="2 3">CBS 661.87</strain>
    </source>
</reference>
<sequence>MMPFSVRLTAVFVTVSCCLPRLAGAIFPSAADPCVKIARKPFVPPTDALACLKAFPFNETLRQNVLTNVARVFDFFTFEDYYLNSPPPFQESTVDIRATLSRINSTRYKTDYDFNKALFDFITQLNDGHTRWFPDCYTSFQNILPAPVITIEENGVQGVYVAFDSVEFLSQLGPDFTGYFDSIDFDWKRLQGAKVLKIEGKDPYVYVDQIAKTVSGNYLDHGVRVNSVFTSYRISGNRFSQRLGDLAGPTGVTQKSLTFKLITANSTKAETVEVPFLANYLGAPFTDKSSFWALNCAANDQTNGRDLKTLRTKPARRLARAEIIDKSKPSAINLPPRFVPNIPPVAGSGGVIKSFILPDKKTGVMFVGSFGGNFNGFQSDVASAVRSFQTAGVTQLLIDLTNNGGGFVCLGHFLHQYLAGSNIGYPGFVSSVRANPLAQKIVAADIALGVDSSLSFYTGDNHAFLNGTLTPKTFNYITPPLPFVVNGRQDPTSQRFHDTCELFFSQPIPKTPPFDLSKVAIGELSASSIPKYISDQQVPLNTVNNGNCASTCAMFSTLMNERHNTKIAVFGGKPGEKMEFKGMAGNQVLEWADLDTEIKTAGLKSDPLAPPDLLVSGNFRHNWRTAWSFFDENRPIGNRVTFMFTKLPSDKLCHSTAYVSELPRFRFPYTKDTYNNPQNLWTFVASKLF</sequence>
<organism evidence="2 3">
    <name type="scientific">Tricholomella constricta</name>
    <dbReference type="NCBI Taxonomy" id="117010"/>
    <lineage>
        <taxon>Eukaryota</taxon>
        <taxon>Fungi</taxon>
        <taxon>Dikarya</taxon>
        <taxon>Basidiomycota</taxon>
        <taxon>Agaricomycotina</taxon>
        <taxon>Agaricomycetes</taxon>
        <taxon>Agaricomycetidae</taxon>
        <taxon>Agaricales</taxon>
        <taxon>Tricholomatineae</taxon>
        <taxon>Lyophyllaceae</taxon>
        <taxon>Tricholomella</taxon>
    </lineage>
</organism>
<comment type="caution">
    <text evidence="2">The sequence shown here is derived from an EMBL/GenBank/DDBJ whole genome shotgun (WGS) entry which is preliminary data.</text>
</comment>
<dbReference type="SUPFAM" id="SSF52096">
    <property type="entry name" value="ClpP/crotonase"/>
    <property type="match status" value="1"/>
</dbReference>
<dbReference type="Proteomes" id="UP000565441">
    <property type="component" value="Unassembled WGS sequence"/>
</dbReference>
<evidence type="ECO:0000313" key="3">
    <source>
        <dbReference type="Proteomes" id="UP000565441"/>
    </source>
</evidence>
<evidence type="ECO:0000313" key="2">
    <source>
        <dbReference type="EMBL" id="KAF5384319.1"/>
    </source>
</evidence>
<accession>A0A8H5HJG0</accession>
<dbReference type="AlphaFoldDB" id="A0A8H5HJG0"/>
<dbReference type="InterPro" id="IPR052766">
    <property type="entry name" value="S41A_metabolite_peptidase"/>
</dbReference>
<feature type="chain" id="PRO_5034979046" description="Tail specific protease domain-containing protein" evidence="1">
    <location>
        <begin position="26"/>
        <end position="689"/>
    </location>
</feature>
<gene>
    <name evidence="2" type="ORF">D9615_003317</name>
</gene>
<dbReference type="InterPro" id="IPR029045">
    <property type="entry name" value="ClpP/crotonase-like_dom_sf"/>
</dbReference>
<proteinExistence type="predicted"/>